<evidence type="ECO:0000313" key="1">
    <source>
        <dbReference type="EMBL" id="CCI88580.1"/>
    </source>
</evidence>
<name>I7KQZ0_BPPR1</name>
<dbReference type="OrthoDB" id="11002at10239"/>
<dbReference type="GeneID" id="14295490"/>
<reference evidence="1 2" key="1">
    <citation type="submission" date="2012-06" db="EMBL/GenBank/DDBJ databases">
        <title>Genomic characterization of five bacteriophages specific for Yersinia species.</title>
        <authorList>
            <person name="Skurnik M."/>
            <person name="Nawaz A."/>
            <person name="Happonen L."/>
            <person name="Butcher S."/>
            <person name="Mattinen L."/>
        </authorList>
    </citation>
    <scope>NUCLEOTIDE SEQUENCE [LARGE SCALE GENOMIC DNA]</scope>
</reference>
<accession>I7KQZ0</accession>
<organismHost>
    <name type="scientific">Yersinia enterocolitica</name>
    <dbReference type="NCBI Taxonomy" id="630"/>
</organismHost>
<gene>
    <name evidence="1" type="primary">g006</name>
    <name evidence="1" type="ORF">BN80_006</name>
</gene>
<protein>
    <submittedName>
        <fullName evidence="1">RIIB protector from prophage-induced early lysis</fullName>
    </submittedName>
</protein>
<keyword evidence="2" id="KW-1185">Reference proteome</keyword>
<organism evidence="1 2">
    <name type="scientific">Yersinia phage phiR1-RT</name>
    <dbReference type="NCBI Taxonomy" id="1206558"/>
    <lineage>
        <taxon>Viruses</taxon>
        <taxon>Duplodnaviria</taxon>
        <taxon>Heunggongvirae</taxon>
        <taxon>Uroviricota</taxon>
        <taxon>Caudoviricetes</taxon>
        <taxon>Pantevenvirales</taxon>
        <taxon>Straboviridae</taxon>
        <taxon>Tevenvirinae</taxon>
        <taxon>Tegunavirus</taxon>
        <taxon>Tegunavirus r1rt</taxon>
    </lineage>
</organism>
<dbReference type="RefSeq" id="YP_007235839.1">
    <property type="nucleotide sequence ID" value="NC_019909.1"/>
</dbReference>
<evidence type="ECO:0000313" key="2">
    <source>
        <dbReference type="Proteomes" id="UP000002909"/>
    </source>
</evidence>
<dbReference type="EMBL" id="HE956709">
    <property type="protein sequence ID" value="CCI88580.1"/>
    <property type="molecule type" value="Genomic_DNA"/>
</dbReference>
<proteinExistence type="predicted"/>
<dbReference type="Proteomes" id="UP000002909">
    <property type="component" value="Segment"/>
</dbReference>
<dbReference type="KEGG" id="vg:14295490"/>
<sequence>MTVKIVDAETKVEIVSERRCGRSLASLANEYNVSSDTISRIVKESPLSPVKIEDEVAPQNYMWNANSKFISITAGRKTWNADSEHTNFKAALQALVDDNVELALELINVEKAVKKFVKGNIVIQDGQLFYQGLELKSGLVNRILQRCADGEDFEFLLPFLENLLENPSRKTVERLFDFLEANDITITADGHFLAWKVVDSEFMDCRTRTFDNSPGQVVKMPRMLVTDDDQITCSSGLHVCSESYIKIYRGSSDKVVIVKVHPRDVVSIPVDYNNAKMRTCQYEVLSEATGK</sequence>